<dbReference type="GO" id="GO:0005576">
    <property type="term" value="C:extracellular region"/>
    <property type="evidence" value="ECO:0007669"/>
    <property type="project" value="Ensembl"/>
</dbReference>
<dbReference type="CTD" id="10047"/>
<sequence>MSRPWWLSLFLLTLPMALVAGTDPGKNELTTELRTFKTINTTSSNVKQCLWFAMKEYNKESEDKYIFMVARVLRAQMRVTHCLEYIIDVEIVRSNCKKISSNNESCAIQRNSKLEKKVSCSFFVEALPWNGEFNLIKKECDDA</sequence>
<dbReference type="Ensembl" id="ENSPCOT00000023188.1">
    <property type="protein sequence ID" value="ENSPCOP00000012586.1"/>
    <property type="gene ID" value="ENSPCOG00000017881.1"/>
</dbReference>
<dbReference type="OMA" id="MKKQCVD"/>
<dbReference type="PANTHER" id="PTHR47010:SF1">
    <property type="entry name" value="CYSTATIN-8"/>
    <property type="match status" value="1"/>
</dbReference>
<reference evidence="5" key="2">
    <citation type="submission" date="2025-09" db="UniProtKB">
        <authorList>
            <consortium name="Ensembl"/>
        </authorList>
    </citation>
    <scope>IDENTIFICATION</scope>
</reference>
<dbReference type="GO" id="GO:0005737">
    <property type="term" value="C:cytoplasm"/>
    <property type="evidence" value="ECO:0007669"/>
    <property type="project" value="Ensembl"/>
</dbReference>
<proteinExistence type="inferred from homology"/>
<dbReference type="InterPro" id="IPR046350">
    <property type="entry name" value="Cystatin_sf"/>
</dbReference>
<dbReference type="GO" id="GO:0009986">
    <property type="term" value="C:cell surface"/>
    <property type="evidence" value="ECO:0007669"/>
    <property type="project" value="Ensembl"/>
</dbReference>
<protein>
    <submittedName>
        <fullName evidence="5">Cystatin 8</fullName>
    </submittedName>
</protein>
<name>A0A2K6FEZ0_PROCO</name>
<keyword evidence="3" id="KW-0732">Signal</keyword>
<organism evidence="5 6">
    <name type="scientific">Propithecus coquereli</name>
    <name type="common">Coquerel's sifaka</name>
    <name type="synonym">Propithecus verreauxi coquereli</name>
    <dbReference type="NCBI Taxonomy" id="379532"/>
    <lineage>
        <taxon>Eukaryota</taxon>
        <taxon>Metazoa</taxon>
        <taxon>Chordata</taxon>
        <taxon>Craniata</taxon>
        <taxon>Vertebrata</taxon>
        <taxon>Euteleostomi</taxon>
        <taxon>Mammalia</taxon>
        <taxon>Eutheria</taxon>
        <taxon>Euarchontoglires</taxon>
        <taxon>Primates</taxon>
        <taxon>Strepsirrhini</taxon>
        <taxon>Lemuriformes</taxon>
        <taxon>Indriidae</taxon>
        <taxon>Propithecus</taxon>
    </lineage>
</organism>
<evidence type="ECO:0000313" key="5">
    <source>
        <dbReference type="Ensembl" id="ENSPCOP00000012586.1"/>
    </source>
</evidence>
<keyword evidence="6" id="KW-1185">Reference proteome</keyword>
<accession>A0A2K6FEZ0</accession>
<evidence type="ECO:0000256" key="3">
    <source>
        <dbReference type="SAM" id="SignalP"/>
    </source>
</evidence>
<dbReference type="AlphaFoldDB" id="A0A2K6FEZ0"/>
<dbReference type="InterPro" id="IPR000010">
    <property type="entry name" value="Cystatin_dom"/>
</dbReference>
<dbReference type="GO" id="GO:0004869">
    <property type="term" value="F:cysteine-type endopeptidase inhibitor activity"/>
    <property type="evidence" value="ECO:0007669"/>
    <property type="project" value="InterPro"/>
</dbReference>
<evidence type="ECO:0000256" key="2">
    <source>
        <dbReference type="ARBA" id="ARBA00023157"/>
    </source>
</evidence>
<reference evidence="5" key="1">
    <citation type="submission" date="2025-08" db="UniProtKB">
        <authorList>
            <consortium name="Ensembl"/>
        </authorList>
    </citation>
    <scope>IDENTIFICATION</scope>
</reference>
<dbReference type="GeneID" id="105817447"/>
<evidence type="ECO:0000313" key="6">
    <source>
        <dbReference type="Proteomes" id="UP000233160"/>
    </source>
</evidence>
<dbReference type="KEGG" id="pcoq:105817447"/>
<dbReference type="FunFam" id="3.10.450.10:FF:000004">
    <property type="entry name" value="Cystatin C"/>
    <property type="match status" value="1"/>
</dbReference>
<evidence type="ECO:0000256" key="1">
    <source>
        <dbReference type="ARBA" id="ARBA00009403"/>
    </source>
</evidence>
<dbReference type="GeneTree" id="ENSGT00940000162294"/>
<dbReference type="InterPro" id="IPR052691">
    <property type="entry name" value="Sperm_Mat_Cystatin"/>
</dbReference>
<dbReference type="SMART" id="SM00043">
    <property type="entry name" value="CY"/>
    <property type="match status" value="1"/>
</dbReference>
<dbReference type="STRING" id="379532.ENSPCOP00000012586"/>
<feature type="signal peptide" evidence="3">
    <location>
        <begin position="1"/>
        <end position="21"/>
    </location>
</feature>
<evidence type="ECO:0000259" key="4">
    <source>
        <dbReference type="SMART" id="SM00043"/>
    </source>
</evidence>
<dbReference type="PANTHER" id="PTHR47010">
    <property type="entry name" value="CYSTATIN-8-RELATED"/>
    <property type="match status" value="1"/>
</dbReference>
<dbReference type="SUPFAM" id="SSF54403">
    <property type="entry name" value="Cystatin/monellin"/>
    <property type="match status" value="1"/>
</dbReference>
<gene>
    <name evidence="5" type="primary">CST8</name>
</gene>
<dbReference type="CDD" id="cd00042">
    <property type="entry name" value="CY"/>
    <property type="match status" value="1"/>
</dbReference>
<dbReference type="Pfam" id="PF00031">
    <property type="entry name" value="Cystatin"/>
    <property type="match status" value="1"/>
</dbReference>
<comment type="similarity">
    <text evidence="1">Belongs to the cystatin family.</text>
</comment>
<dbReference type="Proteomes" id="UP000233160">
    <property type="component" value="Unassembled WGS sequence"/>
</dbReference>
<dbReference type="OrthoDB" id="1908104at2759"/>
<dbReference type="Gene3D" id="3.10.450.10">
    <property type="match status" value="1"/>
</dbReference>
<dbReference type="RefSeq" id="XP_012508578.1">
    <property type="nucleotide sequence ID" value="XM_012653124.1"/>
</dbReference>
<feature type="domain" description="Cystatin" evidence="4">
    <location>
        <begin position="31"/>
        <end position="141"/>
    </location>
</feature>
<keyword evidence="2" id="KW-1015">Disulfide bond</keyword>
<feature type="chain" id="PRO_5018536525" evidence="3">
    <location>
        <begin position="22"/>
        <end position="143"/>
    </location>
</feature>